<dbReference type="GeneID" id="113076287"/>
<dbReference type="InterPro" id="IPR013106">
    <property type="entry name" value="Ig_V-set"/>
</dbReference>
<dbReference type="PANTHER" id="PTHR21063">
    <property type="entry name" value="LFA-3"/>
    <property type="match status" value="1"/>
</dbReference>
<evidence type="ECO:0000313" key="2">
    <source>
        <dbReference type="Proteomes" id="UP000515129"/>
    </source>
</evidence>
<feature type="domain" description="Immunoglobulin" evidence="1">
    <location>
        <begin position="14"/>
        <end position="116"/>
    </location>
</feature>
<protein>
    <submittedName>
        <fullName evidence="3">Uncharacterized protein LOC113076287</fullName>
    </submittedName>
</protein>
<accession>A0A6P6N8F3</accession>
<dbReference type="Proteomes" id="UP000515129">
    <property type="component" value="Unplaced"/>
</dbReference>
<feature type="domain" description="Immunoglobulin" evidence="1">
    <location>
        <begin position="124"/>
        <end position="225"/>
    </location>
</feature>
<dbReference type="Gene3D" id="2.60.40.10">
    <property type="entry name" value="Immunoglobulins"/>
    <property type="match status" value="3"/>
</dbReference>
<dbReference type="Pfam" id="PF07686">
    <property type="entry name" value="V-set"/>
    <property type="match status" value="1"/>
</dbReference>
<evidence type="ECO:0000259" key="1">
    <source>
        <dbReference type="SMART" id="SM00409"/>
    </source>
</evidence>
<dbReference type="KEGG" id="caua:113076287"/>
<organism evidence="2 3">
    <name type="scientific">Carassius auratus</name>
    <name type="common">Goldfish</name>
    <dbReference type="NCBI Taxonomy" id="7957"/>
    <lineage>
        <taxon>Eukaryota</taxon>
        <taxon>Metazoa</taxon>
        <taxon>Chordata</taxon>
        <taxon>Craniata</taxon>
        <taxon>Vertebrata</taxon>
        <taxon>Euteleostomi</taxon>
        <taxon>Actinopterygii</taxon>
        <taxon>Neopterygii</taxon>
        <taxon>Teleostei</taxon>
        <taxon>Ostariophysi</taxon>
        <taxon>Cypriniformes</taxon>
        <taxon>Cyprinidae</taxon>
        <taxon>Cyprininae</taxon>
        <taxon>Carassius</taxon>
    </lineage>
</organism>
<dbReference type="InterPro" id="IPR013783">
    <property type="entry name" value="Ig-like_fold"/>
</dbReference>
<sequence>MYYFLRPRITNLPNQTWSVLPLENINLNPETEIQRGDEIQWLFGAEETLITEIKGEDRQVKTHEGPDKRFKNRLKLDETTGSLTITNTRNEHNGPYTLKIRRGRETFYKKFYVSVRGTVFTHEEMMRIVMEGEYVFLEPDTKIQKDDEVQWLFEDEQQTVQTEIKNTEVTKYTGTDWRFRDRLKLNEDTGRLTITNITTDHTGFYTLKITRGKDKIYKRFFMFVREREITETEGYPVTLEPAYEIKKDDLIRWLFGDREQQTGIAEFNVKTRKISTYDYVADGRFRDRLELNKTTGSLTINNTRTTDSGVYKLEIRSSSGVTEQTFTVTVRGE</sequence>
<dbReference type="RefSeq" id="XP_026104733.1">
    <property type="nucleotide sequence ID" value="XM_026248948.1"/>
</dbReference>
<dbReference type="SUPFAM" id="SSF48726">
    <property type="entry name" value="Immunoglobulin"/>
    <property type="match status" value="3"/>
</dbReference>
<proteinExistence type="predicted"/>
<dbReference type="InterPro" id="IPR036179">
    <property type="entry name" value="Ig-like_dom_sf"/>
</dbReference>
<keyword evidence="2" id="KW-1185">Reference proteome</keyword>
<dbReference type="PANTHER" id="PTHR21063:SF4">
    <property type="entry name" value="CD48 ANTIGEN-RELATED"/>
    <property type="match status" value="1"/>
</dbReference>
<dbReference type="InterPro" id="IPR003599">
    <property type="entry name" value="Ig_sub"/>
</dbReference>
<reference evidence="3" key="1">
    <citation type="submission" date="2025-08" db="UniProtKB">
        <authorList>
            <consortium name="RefSeq"/>
        </authorList>
    </citation>
    <scope>IDENTIFICATION</scope>
    <source>
        <strain evidence="3">Wakin</strain>
        <tissue evidence="3">Muscle</tissue>
    </source>
</reference>
<name>A0A6P6N8F3_CARAU</name>
<dbReference type="AlphaFoldDB" id="A0A6P6N8F3"/>
<evidence type="ECO:0000313" key="3">
    <source>
        <dbReference type="RefSeq" id="XP_026104733.1"/>
    </source>
</evidence>
<dbReference type="OrthoDB" id="8962159at2759"/>
<dbReference type="SMART" id="SM00409">
    <property type="entry name" value="IG"/>
    <property type="match status" value="3"/>
</dbReference>
<gene>
    <name evidence="3" type="primary">LOC113076287</name>
</gene>
<feature type="domain" description="Immunoglobulin" evidence="1">
    <location>
        <begin position="226"/>
        <end position="331"/>
    </location>
</feature>